<proteinExistence type="predicted"/>
<keyword evidence="3" id="KW-0677">Repeat</keyword>
<dbReference type="Proteomes" id="UP000692954">
    <property type="component" value="Unassembled WGS sequence"/>
</dbReference>
<evidence type="ECO:0000256" key="3">
    <source>
        <dbReference type="ARBA" id="ARBA00022737"/>
    </source>
</evidence>
<accession>A0A8S1QC98</accession>
<comment type="caution">
    <text evidence="9">The sequence shown here is derived from an EMBL/GenBank/DDBJ whole genome shotgun (WGS) entry which is preliminary data.</text>
</comment>
<dbReference type="InterPro" id="IPR044066">
    <property type="entry name" value="TRIAD_supradom"/>
</dbReference>
<keyword evidence="7" id="KW-1133">Transmembrane helix</keyword>
<keyword evidence="10" id="KW-1185">Reference proteome</keyword>
<dbReference type="GO" id="GO:0016567">
    <property type="term" value="P:protein ubiquitination"/>
    <property type="evidence" value="ECO:0007669"/>
    <property type="project" value="InterPro"/>
</dbReference>
<keyword evidence="1" id="KW-0808">Transferase</keyword>
<dbReference type="OrthoDB" id="293424at2759"/>
<keyword evidence="2" id="KW-0479">Metal-binding</keyword>
<gene>
    <name evidence="9" type="ORF">PSON_ATCC_30995.1.T1020108</name>
</gene>
<feature type="transmembrane region" description="Helical" evidence="7">
    <location>
        <begin position="294"/>
        <end position="316"/>
    </location>
</feature>
<dbReference type="PROSITE" id="PS51873">
    <property type="entry name" value="TRIAD"/>
    <property type="match status" value="1"/>
</dbReference>
<evidence type="ECO:0000256" key="2">
    <source>
        <dbReference type="ARBA" id="ARBA00022723"/>
    </source>
</evidence>
<sequence>MKQIQILQKLKKMNCSVCLSEDCQLFTSKNCKCLFCYDCVLNWIEEKINLKQKVDSISCLNYKCKQIITLENFQKSITNKQIDEKYMEIMLKNYFQQTQDIRACPNNKCNYYAFLPKNRCNKEFSCHQCNFIWLDKQYLSYDKLFLLKIKDTKSDILSSVFEFISTQECPKCDSKILKNGGCSHMTCKKCNFYYCWRCNNQLNDKVHNDFICFIRILVYISLIFFNIANTFNNLGWLQYFLMLFFYPLYGLGLSLLYNSYILSPVALIATLVYTFKQLPKNSVIRKKRFIKSQIISLIVQTIIMILLAITTYYNLFNITLYQALSYHYYQFIILFSGGSIVIVILLFNNFFYQNWLKFLI</sequence>
<keyword evidence="6" id="KW-0862">Zinc</keyword>
<reference evidence="9" key="1">
    <citation type="submission" date="2021-01" db="EMBL/GenBank/DDBJ databases">
        <authorList>
            <consortium name="Genoscope - CEA"/>
            <person name="William W."/>
        </authorList>
    </citation>
    <scope>NUCLEOTIDE SEQUENCE</scope>
</reference>
<evidence type="ECO:0000256" key="5">
    <source>
        <dbReference type="ARBA" id="ARBA00022786"/>
    </source>
</evidence>
<dbReference type="Pfam" id="PF22191">
    <property type="entry name" value="IBR_1"/>
    <property type="match status" value="1"/>
</dbReference>
<dbReference type="PANTHER" id="PTHR11685">
    <property type="entry name" value="RBR FAMILY RING FINGER AND IBR DOMAIN-CONTAINING"/>
    <property type="match status" value="1"/>
</dbReference>
<evidence type="ECO:0000313" key="10">
    <source>
        <dbReference type="Proteomes" id="UP000692954"/>
    </source>
</evidence>
<feature type="transmembrane region" description="Helical" evidence="7">
    <location>
        <begin position="210"/>
        <end position="228"/>
    </location>
</feature>
<evidence type="ECO:0000256" key="6">
    <source>
        <dbReference type="ARBA" id="ARBA00022833"/>
    </source>
</evidence>
<name>A0A8S1QC98_9CILI</name>
<feature type="transmembrane region" description="Helical" evidence="7">
    <location>
        <begin position="248"/>
        <end position="273"/>
    </location>
</feature>
<keyword evidence="7" id="KW-0812">Transmembrane</keyword>
<organism evidence="9 10">
    <name type="scientific">Paramecium sonneborni</name>
    <dbReference type="NCBI Taxonomy" id="65129"/>
    <lineage>
        <taxon>Eukaryota</taxon>
        <taxon>Sar</taxon>
        <taxon>Alveolata</taxon>
        <taxon>Ciliophora</taxon>
        <taxon>Intramacronucleata</taxon>
        <taxon>Oligohymenophorea</taxon>
        <taxon>Peniculida</taxon>
        <taxon>Parameciidae</taxon>
        <taxon>Paramecium</taxon>
    </lineage>
</organism>
<evidence type="ECO:0000256" key="7">
    <source>
        <dbReference type="SAM" id="Phobius"/>
    </source>
</evidence>
<evidence type="ECO:0000259" key="8">
    <source>
        <dbReference type="PROSITE" id="PS51873"/>
    </source>
</evidence>
<evidence type="ECO:0000313" key="9">
    <source>
        <dbReference type="EMBL" id="CAD8113093.1"/>
    </source>
</evidence>
<dbReference type="GO" id="GO:0004842">
    <property type="term" value="F:ubiquitin-protein transferase activity"/>
    <property type="evidence" value="ECO:0007669"/>
    <property type="project" value="InterPro"/>
</dbReference>
<dbReference type="GO" id="GO:0008270">
    <property type="term" value="F:zinc ion binding"/>
    <property type="evidence" value="ECO:0007669"/>
    <property type="project" value="UniProtKB-KW"/>
</dbReference>
<feature type="transmembrane region" description="Helical" evidence="7">
    <location>
        <begin position="328"/>
        <end position="351"/>
    </location>
</feature>
<keyword evidence="7" id="KW-0472">Membrane</keyword>
<dbReference type="AlphaFoldDB" id="A0A8S1QC98"/>
<keyword evidence="4" id="KW-0863">Zinc-finger</keyword>
<dbReference type="EMBL" id="CAJJDN010000102">
    <property type="protein sequence ID" value="CAD8113093.1"/>
    <property type="molecule type" value="Genomic_DNA"/>
</dbReference>
<feature type="domain" description="RING-type" evidence="8">
    <location>
        <begin position="11"/>
        <end position="216"/>
    </location>
</feature>
<evidence type="ECO:0000256" key="1">
    <source>
        <dbReference type="ARBA" id="ARBA00022679"/>
    </source>
</evidence>
<dbReference type="InterPro" id="IPR031127">
    <property type="entry name" value="E3_UB_ligase_RBR"/>
</dbReference>
<protein>
    <recommendedName>
        <fullName evidence="8">RING-type domain-containing protein</fullName>
    </recommendedName>
</protein>
<keyword evidence="5" id="KW-0833">Ubl conjugation pathway</keyword>
<evidence type="ECO:0000256" key="4">
    <source>
        <dbReference type="ARBA" id="ARBA00022771"/>
    </source>
</evidence>